<dbReference type="SUPFAM" id="SSF68906">
    <property type="entry name" value="SAP domain"/>
    <property type="match status" value="1"/>
</dbReference>
<dbReference type="AlphaFoldDB" id="A0A976NY22"/>
<keyword evidence="6" id="KW-0206">Cytoskeleton</keyword>
<name>A0A976NY22_BRELC</name>
<sequence>MSDAVLRVRSHLQNLVQESWTDLENQHVSSVSWLHDELAQIAQSLEIKAPFDPKASVAVVPYPRTHEDTFTVLKPTKKKAKIESPRENEVSPASEPKRCSVRTRLSMRLCVKAQSEIVREKKTRKRARSSERLLEDPTKLKVVDLRLELKKRGLRTTGRKVALLDRLLNILEVEQRENARQEPKEQNEMETHDDKSDEIVRESVDSTKSVRSQLISPISVDQKDKELDDRSGKPMEVTVIPRRNSIDALYRNESSRKSSNDISYAAANDPKNLTQGEVLKGNDEREADIDGKECRVEVASSEKAHKKDVQNTKDLTDMTCPAWTTKSILRKVSYLAPCSRPTQNVSFAPNTVIDLIAESSPTRFSQSEPEMSPEPKLDVPETTIKQIVTEEEVPFKSGTSTKKDFEKKTVSIPDANSALTTEKDTLTSILVSCEEETEVQRKKREFDESVQREAQKLRTAAKLSAQKRLEEAKASKTFWAKRDQLNAKLRASSADDKQKAALVRVASSEQAKDFVSPSSSTVTEGSSSSFESSTLLALVEEKRTQQTTSQGGQEDAIEGNLKQTIVQQHPVVSTPIVSCIIESSRLETSNVRSTVSVLEDKQQVERINTCRSVEKPAAKSMSSVVGLAKGSLLQKDAEAPLELEPQQPKHSISALSTVKAFSKGTDSINHSELQMLKSMSTWTRSDSLSSTVSSINEPCIVENALKASFSTALKSLKKPNSQFTSEMHVVSSLNDRNDMQPNTNGRLAPVVNALKLAEKSRIAEEKKRLEKEKRKAFLKQKMEEHKQVAAIKEKAEKDAQAKREQDRLNDRKKREAELARRRQQKLKEMRAGLEKKRAMLAAEAKSRLETNAAMALTSAASAPLPSHHKHRGLSSATEADYLTANIKPLQKAMSKPVSKPIPSQPPPTASRTAPKPAPKLLSSSESVSSLAHMKPISKSHTPEIITYEMSDNIESSDSGSESGQKGNKKVPRWAQRDHLNKILHAQFGKNAIDPSPAIFKDFVDTCNLEAIFETSDASKKKKFARRTSSGNWLADRPTARDKALYQREMGYDR</sequence>
<feature type="compositionally biased region" description="Basic and acidic residues" evidence="8">
    <location>
        <begin position="178"/>
        <end position="205"/>
    </location>
</feature>
<dbReference type="RefSeq" id="XP_067821672.1">
    <property type="nucleotide sequence ID" value="XM_067967083.1"/>
</dbReference>
<keyword evidence="11" id="KW-1185">Reference proteome</keyword>
<dbReference type="PROSITE" id="PS50800">
    <property type="entry name" value="SAP"/>
    <property type="match status" value="1"/>
</dbReference>
<feature type="region of interest" description="Disordered" evidence="8">
    <location>
        <begin position="77"/>
        <end position="97"/>
    </location>
</feature>
<evidence type="ECO:0000256" key="1">
    <source>
        <dbReference type="ARBA" id="ARBA00004123"/>
    </source>
</evidence>
<keyword evidence="5" id="KW-0159">Chromosome partition</keyword>
<feature type="compositionally biased region" description="Polar residues" evidence="8">
    <location>
        <begin position="952"/>
        <end position="965"/>
    </location>
</feature>
<evidence type="ECO:0000256" key="4">
    <source>
        <dbReference type="ARBA" id="ARBA00022490"/>
    </source>
</evidence>
<comment type="similarity">
    <text evidence="3">Belongs to the INCENP family.</text>
</comment>
<feature type="domain" description="SAP" evidence="9">
    <location>
        <begin position="137"/>
        <end position="171"/>
    </location>
</feature>
<feature type="region of interest" description="Disordered" evidence="8">
    <location>
        <begin position="178"/>
        <end position="212"/>
    </location>
</feature>
<evidence type="ECO:0000313" key="11">
    <source>
        <dbReference type="Proteomes" id="UP000294530"/>
    </source>
</evidence>
<dbReference type="GO" id="GO:0005819">
    <property type="term" value="C:spindle"/>
    <property type="evidence" value="ECO:0007669"/>
    <property type="project" value="UniProtKB-SubCell"/>
</dbReference>
<dbReference type="Pfam" id="PF03941">
    <property type="entry name" value="INCENP_ARK-bind"/>
    <property type="match status" value="1"/>
</dbReference>
<dbReference type="EMBL" id="SHOA02000037">
    <property type="protein sequence ID" value="TDH72173.1"/>
    <property type="molecule type" value="Genomic_DNA"/>
</dbReference>
<keyword evidence="4" id="KW-0963">Cytoplasm</keyword>
<comment type="caution">
    <text evidence="10">The sequence shown here is derived from an EMBL/GenBank/DDBJ whole genome shotgun (WGS) entry which is preliminary data.</text>
</comment>
<evidence type="ECO:0000256" key="6">
    <source>
        <dbReference type="ARBA" id="ARBA00023212"/>
    </source>
</evidence>
<accession>A0A976NY22</accession>
<comment type="subcellular location">
    <subcellularLocation>
        <location evidence="2">Cytoplasm</location>
        <location evidence="2">Cytoskeleton</location>
        <location evidence="2">Spindle</location>
    </subcellularLocation>
    <subcellularLocation>
        <location evidence="1">Nucleus</location>
    </subcellularLocation>
</comment>
<organism evidence="10 11">
    <name type="scientific">Bremia lactucae</name>
    <name type="common">Lettuce downy mildew</name>
    <dbReference type="NCBI Taxonomy" id="4779"/>
    <lineage>
        <taxon>Eukaryota</taxon>
        <taxon>Sar</taxon>
        <taxon>Stramenopiles</taxon>
        <taxon>Oomycota</taxon>
        <taxon>Peronosporomycetes</taxon>
        <taxon>Peronosporales</taxon>
        <taxon>Peronosporaceae</taxon>
        <taxon>Bremia</taxon>
    </lineage>
</organism>
<evidence type="ECO:0000313" key="10">
    <source>
        <dbReference type="EMBL" id="TDH72173.1"/>
    </source>
</evidence>
<dbReference type="OrthoDB" id="6123at2759"/>
<dbReference type="Pfam" id="PF02037">
    <property type="entry name" value="SAP"/>
    <property type="match status" value="1"/>
</dbReference>
<dbReference type="PANTHER" id="PTHR13142:SF1">
    <property type="entry name" value="INNER CENTROMERE PROTEIN"/>
    <property type="match status" value="1"/>
</dbReference>
<evidence type="ECO:0000259" key="9">
    <source>
        <dbReference type="PROSITE" id="PS50800"/>
    </source>
</evidence>
<dbReference type="InterPro" id="IPR036361">
    <property type="entry name" value="SAP_dom_sf"/>
</dbReference>
<dbReference type="PANTHER" id="PTHR13142">
    <property type="entry name" value="INNER CENTROMERE PROTEIN"/>
    <property type="match status" value="1"/>
</dbReference>
<feature type="compositionally biased region" description="Low complexity" evidence="8">
    <location>
        <begin position="920"/>
        <end position="930"/>
    </location>
</feature>
<dbReference type="GO" id="GO:0007059">
    <property type="term" value="P:chromosome segregation"/>
    <property type="evidence" value="ECO:0007669"/>
    <property type="project" value="UniProtKB-KW"/>
</dbReference>
<dbReference type="GeneID" id="94352754"/>
<dbReference type="InterPro" id="IPR003034">
    <property type="entry name" value="SAP_dom"/>
</dbReference>
<dbReference type="Proteomes" id="UP000294530">
    <property type="component" value="Unassembled WGS sequence"/>
</dbReference>
<proteinExistence type="inferred from homology"/>
<evidence type="ECO:0000256" key="2">
    <source>
        <dbReference type="ARBA" id="ARBA00004186"/>
    </source>
</evidence>
<keyword evidence="7" id="KW-0539">Nucleus</keyword>
<feature type="region of interest" description="Disordered" evidence="8">
    <location>
        <begin position="890"/>
        <end position="974"/>
    </location>
</feature>
<evidence type="ECO:0000256" key="8">
    <source>
        <dbReference type="SAM" id="MobiDB-lite"/>
    </source>
</evidence>
<evidence type="ECO:0000256" key="5">
    <source>
        <dbReference type="ARBA" id="ARBA00022829"/>
    </source>
</evidence>
<dbReference type="SMART" id="SM00513">
    <property type="entry name" value="SAP"/>
    <property type="match status" value="1"/>
</dbReference>
<reference evidence="10 11" key="1">
    <citation type="journal article" date="2021" name="Genome Biol.">
        <title>AFLAP: assembly-free linkage analysis pipeline using k-mers from genome sequencing data.</title>
        <authorList>
            <person name="Fletcher K."/>
            <person name="Zhang L."/>
            <person name="Gil J."/>
            <person name="Han R."/>
            <person name="Cavanaugh K."/>
            <person name="Michelmore R."/>
        </authorList>
    </citation>
    <scope>NUCLEOTIDE SEQUENCE [LARGE SCALE GENOMIC DNA]</scope>
    <source>
        <strain evidence="10 11">SF5</strain>
    </source>
</reference>
<feature type="region of interest" description="Disordered" evidence="8">
    <location>
        <begin position="788"/>
        <end position="830"/>
    </location>
</feature>
<evidence type="ECO:0000256" key="3">
    <source>
        <dbReference type="ARBA" id="ARBA00010042"/>
    </source>
</evidence>
<dbReference type="InterPro" id="IPR005635">
    <property type="entry name" value="Inner_centromere_prot_ARK-bd"/>
</dbReference>
<protein>
    <recommendedName>
        <fullName evidence="9">SAP domain-containing protein</fullName>
    </recommendedName>
</protein>
<dbReference type="KEGG" id="blac:94352754"/>
<dbReference type="GO" id="GO:0005634">
    <property type="term" value="C:nucleus"/>
    <property type="evidence" value="ECO:0007669"/>
    <property type="project" value="UniProtKB-SubCell"/>
</dbReference>
<gene>
    <name evidence="10" type="ORF">CCR75_009036</name>
</gene>
<dbReference type="Gene3D" id="1.10.720.30">
    <property type="entry name" value="SAP domain"/>
    <property type="match status" value="1"/>
</dbReference>
<evidence type="ECO:0000256" key="7">
    <source>
        <dbReference type="ARBA" id="ARBA00023242"/>
    </source>
</evidence>